<evidence type="ECO:0000313" key="1">
    <source>
        <dbReference type="EMBL" id="PON27724.1"/>
    </source>
</evidence>
<keyword evidence="2" id="KW-1185">Reference proteome</keyword>
<sequence>MEQPSSQLTPEMVTLLCLLTSPEPQCGVLGVSTGTNDHQRIPDIDCGVDEVALWEEFEVRKTSAEWHLGQYLKFWDRCEKADSDPAALSHNKSKLRLKIPVLKNKCGLTVW</sequence>
<protein>
    <submittedName>
        <fullName evidence="1">Uncharacterized protein</fullName>
    </submittedName>
</protein>
<name>A0A2P4ZTV0_9HYPO</name>
<dbReference type="GeneID" id="29981267"/>
<dbReference type="AlphaFoldDB" id="A0A2P4ZTV0"/>
<dbReference type="Proteomes" id="UP000054821">
    <property type="component" value="Unassembled WGS sequence"/>
</dbReference>
<reference evidence="1 2" key="1">
    <citation type="journal article" date="2016" name="Genome Announc.">
        <title>Draft Whole-Genome Sequence of Trichoderma gamsii T6085, a Promising Biocontrol Agent of Fusarium Head Blight on Wheat.</title>
        <authorList>
            <person name="Baroncelli R."/>
            <person name="Zapparata A."/>
            <person name="Piaggeschi G."/>
            <person name="Sarrocco S."/>
            <person name="Vannacci G."/>
        </authorList>
    </citation>
    <scope>NUCLEOTIDE SEQUENCE [LARGE SCALE GENOMIC DNA]</scope>
    <source>
        <strain evidence="1 2">T6085</strain>
    </source>
</reference>
<proteinExistence type="predicted"/>
<organism evidence="1 2">
    <name type="scientific">Trichoderma gamsii</name>
    <dbReference type="NCBI Taxonomy" id="398673"/>
    <lineage>
        <taxon>Eukaryota</taxon>
        <taxon>Fungi</taxon>
        <taxon>Dikarya</taxon>
        <taxon>Ascomycota</taxon>
        <taxon>Pezizomycotina</taxon>
        <taxon>Sordariomycetes</taxon>
        <taxon>Hypocreomycetidae</taxon>
        <taxon>Hypocreales</taxon>
        <taxon>Hypocreaceae</taxon>
        <taxon>Trichoderma</taxon>
    </lineage>
</organism>
<comment type="caution">
    <text evidence="1">The sequence shown here is derived from an EMBL/GenBank/DDBJ whole genome shotgun (WGS) entry which is preliminary data.</text>
</comment>
<accession>A0A2P4ZTV0</accession>
<dbReference type="RefSeq" id="XP_018665455.1">
    <property type="nucleotide sequence ID" value="XM_018801184.1"/>
</dbReference>
<evidence type="ECO:0000313" key="2">
    <source>
        <dbReference type="Proteomes" id="UP000054821"/>
    </source>
</evidence>
<gene>
    <name evidence="1" type="ORF">TGAM01_v203491</name>
</gene>
<dbReference type="EMBL" id="JPDN02000009">
    <property type="protein sequence ID" value="PON27724.1"/>
    <property type="molecule type" value="Genomic_DNA"/>
</dbReference>